<evidence type="ECO:0008006" key="3">
    <source>
        <dbReference type="Google" id="ProtNLM"/>
    </source>
</evidence>
<dbReference type="EMBL" id="JAGGKX010000004">
    <property type="protein sequence ID" value="MBP1969058.1"/>
    <property type="molecule type" value="Genomic_DNA"/>
</dbReference>
<organism evidence="1 2">
    <name type="scientific">Virgibacillus natechei</name>
    <dbReference type="NCBI Taxonomy" id="1216297"/>
    <lineage>
        <taxon>Bacteria</taxon>
        <taxon>Bacillati</taxon>
        <taxon>Bacillota</taxon>
        <taxon>Bacilli</taxon>
        <taxon>Bacillales</taxon>
        <taxon>Bacillaceae</taxon>
        <taxon>Virgibacillus</taxon>
    </lineage>
</organism>
<dbReference type="RefSeq" id="WP_209462270.1">
    <property type="nucleotide sequence ID" value="NZ_CP110224.1"/>
</dbReference>
<sequence>MGYILPITNHQYNAYQNRIMEDKRIPQNVEKPFKVVLEKRHQELTKEYDRLHRPMDIQANKHEKLNAEKIYNQLTGKGTHFNKII</sequence>
<comment type="caution">
    <text evidence="1">The sequence shown here is derived from an EMBL/GenBank/DDBJ whole genome shotgun (WGS) entry which is preliminary data.</text>
</comment>
<reference evidence="1 2" key="1">
    <citation type="submission" date="2021-03" db="EMBL/GenBank/DDBJ databases">
        <title>Genomic Encyclopedia of Type Strains, Phase IV (KMG-IV): sequencing the most valuable type-strain genomes for metagenomic binning, comparative biology and taxonomic classification.</title>
        <authorList>
            <person name="Goeker M."/>
        </authorList>
    </citation>
    <scope>NUCLEOTIDE SEQUENCE [LARGE SCALE GENOMIC DNA]</scope>
    <source>
        <strain evidence="1 2">DSM 25609</strain>
    </source>
</reference>
<evidence type="ECO:0000313" key="1">
    <source>
        <dbReference type="EMBL" id="MBP1969058.1"/>
    </source>
</evidence>
<dbReference type="Proteomes" id="UP001519345">
    <property type="component" value="Unassembled WGS sequence"/>
</dbReference>
<gene>
    <name evidence="1" type="ORF">J2Z83_001161</name>
</gene>
<evidence type="ECO:0000313" key="2">
    <source>
        <dbReference type="Proteomes" id="UP001519345"/>
    </source>
</evidence>
<accession>A0ABS4IDQ5</accession>
<proteinExistence type="predicted"/>
<keyword evidence="2" id="KW-1185">Reference proteome</keyword>
<name>A0ABS4IDQ5_9BACI</name>
<protein>
    <recommendedName>
        <fullName evidence="3">Mobilization protein</fullName>
    </recommendedName>
</protein>